<evidence type="ECO:0000313" key="3">
    <source>
        <dbReference type="Proteomes" id="UP000007490"/>
    </source>
</evidence>
<dbReference type="EMBL" id="CP002551">
    <property type="protein sequence ID" value="ADZ09397.1"/>
    <property type="molecule type" value="Genomic_DNA"/>
</dbReference>
<name>F0T682_METLA</name>
<dbReference type="Proteomes" id="UP000007490">
    <property type="component" value="Chromosome"/>
</dbReference>
<dbReference type="STRING" id="877455.Metbo_1153"/>
<dbReference type="GeneID" id="10277603"/>
<dbReference type="eggNOG" id="arCOG10249">
    <property type="taxonomic scope" value="Archaea"/>
</dbReference>
<organism evidence="2 3">
    <name type="scientific">Methanobacterium lacus (strain AL-21)</name>
    <dbReference type="NCBI Taxonomy" id="877455"/>
    <lineage>
        <taxon>Archaea</taxon>
        <taxon>Methanobacteriati</taxon>
        <taxon>Methanobacteriota</taxon>
        <taxon>Methanomada group</taxon>
        <taxon>Methanobacteria</taxon>
        <taxon>Methanobacteriales</taxon>
        <taxon>Methanobacteriaceae</taxon>
        <taxon>Methanobacterium</taxon>
    </lineage>
</organism>
<gene>
    <name evidence="2" type="ordered locus">Metbo_1153</name>
</gene>
<evidence type="ECO:0000256" key="1">
    <source>
        <dbReference type="SAM" id="Phobius"/>
    </source>
</evidence>
<keyword evidence="1" id="KW-0812">Transmembrane</keyword>
<reference evidence="3" key="1">
    <citation type="submission" date="2011-02" db="EMBL/GenBank/DDBJ databases">
        <title>Complete sequence of Methanobacterium sp. AL-21.</title>
        <authorList>
            <consortium name="US DOE Joint Genome Institute"/>
            <person name="Lucas S."/>
            <person name="Copeland A."/>
            <person name="Lapidus A."/>
            <person name="Cheng J.-F."/>
            <person name="Goodwin L."/>
            <person name="Pitluck S."/>
            <person name="Chertkov O."/>
            <person name="Detter J.C."/>
            <person name="Han C."/>
            <person name="Tapia R."/>
            <person name="Land M."/>
            <person name="Hauser L."/>
            <person name="Kyrpides N."/>
            <person name="Ivanova N."/>
            <person name="Mikhailova N."/>
            <person name="Pagani I."/>
            <person name="Cadillo-Quiroz H."/>
            <person name="Imachi H."/>
            <person name="Zinder S."/>
            <person name="Liu W."/>
            <person name="Woyke T."/>
        </authorList>
    </citation>
    <scope>NUCLEOTIDE SEQUENCE [LARGE SCALE GENOMIC DNA]</scope>
    <source>
        <strain evidence="3">AL-21</strain>
    </source>
</reference>
<keyword evidence="1" id="KW-1133">Transmembrane helix</keyword>
<evidence type="ECO:0000313" key="2">
    <source>
        <dbReference type="EMBL" id="ADZ09397.1"/>
    </source>
</evidence>
<keyword evidence="3" id="KW-1185">Reference proteome</keyword>
<sequence length="682" mass="73336">MDEKGFLFTTDAVLALVVVIVLTASVVTYGLLPIYQGQNHQHLEAIADSALETMEQDGTLRQAAVQYANNNTTGAQTLLTNELNNIIPSTVGYKITMDPYGSVSDNNGVLTSNDVATKVKVISAPSEGWMGRAYYKQDEVQFQDITGTQVTTVWNFHNYLKNFSPWSGGLNTYKYWGATSSGGSKNITFSIPGPVNSARFLIGSAAGSGQTKSFGANLLFNGIYNNYVLNSSFIPLYTSANQGLIFNYLQNINPSTLINGQNNFLLTYNATTNNNMPWFSIIANYTNTISVPKGIANDTIPFNDIAGIGRPDACIGYNLDTGVTTALPGCSTAWGSANYPLNTPFALTNIPTSGTGTQTGSAVATQQNIYIPPGNKLFDAYTVVNAYGGEDGVIVQVRNTTGIWTTVFSSWTNTNRTDGGYGNVPGIINILPYLTSGNNSVRIITWDDVSSSDYDLVGLESCYSRVTYSKFPIRWDTFPFVSAQNSTSSKTTSTTESQIQKFKIDSDAQSALLFVGAGLDTRSISVTVRNSTGGSATIYNGQVPYVLDMASLDSTRVLSQVLPNGTVAPKPGNYTIQITITPALAYESGDGASSPPNYGYSADPEIFSGTRVSVIYPKFLENVWAVGYASTSNQAALNAIASLKQTLTDAGYSYDPSLIRNSTLWTGDVPNAIPVRLDLWEQ</sequence>
<dbReference type="HOGENOM" id="CLU_398830_0_0_2"/>
<accession>F0T682</accession>
<dbReference type="AlphaFoldDB" id="F0T682"/>
<dbReference type="RefSeq" id="WP_013644748.1">
    <property type="nucleotide sequence ID" value="NC_015216.1"/>
</dbReference>
<reference evidence="2 3" key="2">
    <citation type="journal article" date="2014" name="Int. J. Syst. Evol. Microbiol.">
        <title>Methanobacterium paludis sp. nov. and a novel strain of Methanobacterium lacus isolated from northern peatlands.</title>
        <authorList>
            <person name="Cadillo-Quiroz H."/>
            <person name="Brauer S.L."/>
            <person name="Goodson N."/>
            <person name="Yavitt J.B."/>
            <person name="Zinder S.H."/>
        </authorList>
    </citation>
    <scope>NUCLEOTIDE SEQUENCE [LARGE SCALE GENOMIC DNA]</scope>
    <source>
        <strain evidence="2 3">AL-21</strain>
    </source>
</reference>
<dbReference type="OrthoDB" id="68746at2157"/>
<feature type="transmembrane region" description="Helical" evidence="1">
    <location>
        <begin position="12"/>
        <end position="32"/>
    </location>
</feature>
<proteinExistence type="predicted"/>
<protein>
    <submittedName>
        <fullName evidence="2">Uncharacterized protein</fullName>
    </submittedName>
</protein>
<keyword evidence="1" id="KW-0472">Membrane</keyword>
<dbReference type="KEGG" id="mel:Metbo_1153"/>